<protein>
    <submittedName>
        <fullName evidence="7">Major Facilitator Superfamily protein</fullName>
    </submittedName>
</protein>
<dbReference type="PANTHER" id="PTHR23514">
    <property type="entry name" value="BYPASS OF STOP CODON PROTEIN 6"/>
    <property type="match status" value="1"/>
</dbReference>
<feature type="region of interest" description="Disordered" evidence="5">
    <location>
        <begin position="413"/>
        <end position="434"/>
    </location>
</feature>
<dbReference type="GO" id="GO:0022857">
    <property type="term" value="F:transmembrane transporter activity"/>
    <property type="evidence" value="ECO:0007669"/>
    <property type="project" value="InterPro"/>
</dbReference>
<feature type="transmembrane region" description="Helical" evidence="6">
    <location>
        <begin position="159"/>
        <end position="178"/>
    </location>
</feature>
<dbReference type="EMBL" id="FXAY01000001">
    <property type="protein sequence ID" value="SMG19844.1"/>
    <property type="molecule type" value="Genomic_DNA"/>
</dbReference>
<dbReference type="PANTHER" id="PTHR23514:SF13">
    <property type="entry name" value="INNER MEMBRANE PROTEIN YBJJ"/>
    <property type="match status" value="1"/>
</dbReference>
<dbReference type="RefSeq" id="WP_176223258.1">
    <property type="nucleotide sequence ID" value="NZ_FXAY01000001.1"/>
</dbReference>
<feature type="transmembrane region" description="Helical" evidence="6">
    <location>
        <begin position="212"/>
        <end position="231"/>
    </location>
</feature>
<keyword evidence="8" id="KW-1185">Reference proteome</keyword>
<feature type="transmembrane region" description="Helical" evidence="6">
    <location>
        <begin position="133"/>
        <end position="153"/>
    </location>
</feature>
<dbReference type="Proteomes" id="UP000193244">
    <property type="component" value="Unassembled WGS sequence"/>
</dbReference>
<organism evidence="7 8">
    <name type="scientific">Agreia pratensis</name>
    <dbReference type="NCBI Taxonomy" id="150121"/>
    <lineage>
        <taxon>Bacteria</taxon>
        <taxon>Bacillati</taxon>
        <taxon>Actinomycetota</taxon>
        <taxon>Actinomycetes</taxon>
        <taxon>Micrococcales</taxon>
        <taxon>Microbacteriaceae</taxon>
        <taxon>Agreia</taxon>
    </lineage>
</organism>
<evidence type="ECO:0000256" key="3">
    <source>
        <dbReference type="ARBA" id="ARBA00022989"/>
    </source>
</evidence>
<dbReference type="Pfam" id="PF07690">
    <property type="entry name" value="MFS_1"/>
    <property type="match status" value="1"/>
</dbReference>
<evidence type="ECO:0000256" key="5">
    <source>
        <dbReference type="SAM" id="MobiDB-lite"/>
    </source>
</evidence>
<evidence type="ECO:0000256" key="1">
    <source>
        <dbReference type="ARBA" id="ARBA00004141"/>
    </source>
</evidence>
<name>A0A1X7IX99_9MICO</name>
<feature type="transmembrane region" description="Helical" evidence="6">
    <location>
        <begin position="72"/>
        <end position="89"/>
    </location>
</feature>
<dbReference type="InterPro" id="IPR036259">
    <property type="entry name" value="MFS_trans_sf"/>
</dbReference>
<evidence type="ECO:0000256" key="2">
    <source>
        <dbReference type="ARBA" id="ARBA00022692"/>
    </source>
</evidence>
<dbReference type="InterPro" id="IPR011701">
    <property type="entry name" value="MFS"/>
</dbReference>
<reference evidence="8" key="1">
    <citation type="submission" date="2017-04" db="EMBL/GenBank/DDBJ databases">
        <authorList>
            <person name="Varghese N."/>
            <person name="Submissions S."/>
        </authorList>
    </citation>
    <scope>NUCLEOTIDE SEQUENCE [LARGE SCALE GENOMIC DNA]</scope>
    <source>
        <strain evidence="8">VKM Ac-2510</strain>
    </source>
</reference>
<accession>A0A1X7IX99</accession>
<feature type="transmembrane region" description="Helical" evidence="6">
    <location>
        <begin position="369"/>
        <end position="387"/>
    </location>
</feature>
<comment type="subcellular location">
    <subcellularLocation>
        <location evidence="1">Membrane</location>
        <topology evidence="1">Multi-pass membrane protein</topology>
    </subcellularLocation>
</comment>
<dbReference type="SUPFAM" id="SSF103473">
    <property type="entry name" value="MFS general substrate transporter"/>
    <property type="match status" value="1"/>
</dbReference>
<evidence type="ECO:0000313" key="8">
    <source>
        <dbReference type="Proteomes" id="UP000193244"/>
    </source>
</evidence>
<dbReference type="GO" id="GO:0016020">
    <property type="term" value="C:membrane"/>
    <property type="evidence" value="ECO:0007669"/>
    <property type="project" value="UniProtKB-SubCell"/>
</dbReference>
<evidence type="ECO:0000313" key="7">
    <source>
        <dbReference type="EMBL" id="SMG19844.1"/>
    </source>
</evidence>
<proteinExistence type="predicted"/>
<dbReference type="AlphaFoldDB" id="A0A1X7IX99"/>
<keyword evidence="3 6" id="KW-1133">Transmembrane helix</keyword>
<feature type="transmembrane region" description="Helical" evidence="6">
    <location>
        <begin position="43"/>
        <end position="65"/>
    </location>
</feature>
<keyword evidence="2 6" id="KW-0812">Transmembrane</keyword>
<feature type="transmembrane region" description="Helical" evidence="6">
    <location>
        <begin position="243"/>
        <end position="263"/>
    </location>
</feature>
<feature type="transmembrane region" description="Helical" evidence="6">
    <location>
        <begin position="275"/>
        <end position="298"/>
    </location>
</feature>
<sequence length="434" mass="43940">MSRSSARIAPLAAVFAINGAVYGSLLPRYPQLADQVGASAGEFGVALAGIGLGGVTGALVATRVIRLVGGPVPALFATGTAFLLAAIAVASAPSLGLLTLAFTALGLFDGFVDTAMNQAGGAMRARLGASVMGRLHATLAAATVAATALGAATADVVPLQLHLAVVATLLFVLLLTSLRALRTELPSRAADAPGDDRDVHARSRTRPRRRTLWWAVVVGAGLAAVLVELPAQEWSALLLSRELSATSFVAGLGPLVAVAGVLVGRLSLDHAVNAFGWRIVIRAAGIVTSVGLVAGLGVSAATETVLPLLVGLGVSAVGAGVAVPLLFDRSTHLAVRVGLAPESGPGLVSGTFRIGVLVSPLLIGGVAEIAGLFVALALAAVAGAVSLPTGTEVREMAASNRIEAAVFRTSVTRGKVRQHSEQDWSRAGRQPRRR</sequence>
<keyword evidence="4 6" id="KW-0472">Membrane</keyword>
<dbReference type="Gene3D" id="1.20.1250.20">
    <property type="entry name" value="MFS general substrate transporter like domains"/>
    <property type="match status" value="1"/>
</dbReference>
<evidence type="ECO:0000256" key="4">
    <source>
        <dbReference type="ARBA" id="ARBA00023136"/>
    </source>
</evidence>
<feature type="transmembrane region" description="Helical" evidence="6">
    <location>
        <begin position="304"/>
        <end position="327"/>
    </location>
</feature>
<gene>
    <name evidence="7" type="ORF">SAMN06296010_0999</name>
</gene>
<dbReference type="STRING" id="150121.SAMN06296010_0999"/>
<dbReference type="InterPro" id="IPR051788">
    <property type="entry name" value="MFS_Transporter"/>
</dbReference>
<feature type="transmembrane region" description="Helical" evidence="6">
    <location>
        <begin position="95"/>
        <end position="112"/>
    </location>
</feature>
<evidence type="ECO:0000256" key="6">
    <source>
        <dbReference type="SAM" id="Phobius"/>
    </source>
</evidence>